<dbReference type="SUPFAM" id="SSF53098">
    <property type="entry name" value="Ribonuclease H-like"/>
    <property type="match status" value="1"/>
</dbReference>
<dbReference type="GO" id="GO:0003676">
    <property type="term" value="F:nucleic acid binding"/>
    <property type="evidence" value="ECO:0007669"/>
    <property type="project" value="InterPro"/>
</dbReference>
<organism evidence="2 3">
    <name type="scientific">Microvirga guangxiensis</name>
    <dbReference type="NCBI Taxonomy" id="549386"/>
    <lineage>
        <taxon>Bacteria</taxon>
        <taxon>Pseudomonadati</taxon>
        <taxon>Pseudomonadota</taxon>
        <taxon>Alphaproteobacteria</taxon>
        <taxon>Hyphomicrobiales</taxon>
        <taxon>Methylobacteriaceae</taxon>
        <taxon>Microvirga</taxon>
    </lineage>
</organism>
<dbReference type="InterPro" id="IPR001584">
    <property type="entry name" value="Integrase_cat-core"/>
</dbReference>
<evidence type="ECO:0000313" key="2">
    <source>
        <dbReference type="EMBL" id="SCY00879.1"/>
    </source>
</evidence>
<dbReference type="Pfam" id="PF13683">
    <property type="entry name" value="rve_3"/>
    <property type="match status" value="1"/>
</dbReference>
<dbReference type="STRING" id="549386.SAMN02927923_00549"/>
<name>A0A1G5CEF4_9HYPH</name>
<reference evidence="2 3" key="1">
    <citation type="submission" date="2016-10" db="EMBL/GenBank/DDBJ databases">
        <authorList>
            <person name="de Groot N.N."/>
        </authorList>
    </citation>
    <scope>NUCLEOTIDE SEQUENCE [LARGE SCALE GENOMIC DNA]</scope>
    <source>
        <strain evidence="2 3">CGMCC 1.7666</strain>
    </source>
</reference>
<keyword evidence="3" id="KW-1185">Reference proteome</keyword>
<dbReference type="GO" id="GO:0015074">
    <property type="term" value="P:DNA integration"/>
    <property type="evidence" value="ECO:0007669"/>
    <property type="project" value="InterPro"/>
</dbReference>
<protein>
    <submittedName>
        <fullName evidence="2">Putative transposase</fullName>
    </submittedName>
</protein>
<dbReference type="InterPro" id="IPR012337">
    <property type="entry name" value="RNaseH-like_sf"/>
</dbReference>
<proteinExistence type="predicted"/>
<dbReference type="InterPro" id="IPR036397">
    <property type="entry name" value="RNaseH_sf"/>
</dbReference>
<dbReference type="PROSITE" id="PS50994">
    <property type="entry name" value="INTEGRASE"/>
    <property type="match status" value="1"/>
</dbReference>
<dbReference type="EMBL" id="FMVJ01000002">
    <property type="protein sequence ID" value="SCY00879.1"/>
    <property type="molecule type" value="Genomic_DNA"/>
</dbReference>
<dbReference type="Gene3D" id="3.30.420.10">
    <property type="entry name" value="Ribonuclease H-like superfamily/Ribonuclease H"/>
    <property type="match status" value="1"/>
</dbReference>
<evidence type="ECO:0000259" key="1">
    <source>
        <dbReference type="PROSITE" id="PS50994"/>
    </source>
</evidence>
<evidence type="ECO:0000313" key="3">
    <source>
        <dbReference type="Proteomes" id="UP000199569"/>
    </source>
</evidence>
<dbReference type="PANTHER" id="PTHR47515">
    <property type="entry name" value="LOW CALCIUM RESPONSE LOCUS PROTEIN T"/>
    <property type="match status" value="1"/>
</dbReference>
<sequence>MLGFSRPGTPTDNAYIEAFNSRLRAECLNASWFLSMADARERIEDWRRDYNETRPHTALGGLTPSAFARQTYLARKVA</sequence>
<gene>
    <name evidence="2" type="ORF">SAMN02927923_00549</name>
</gene>
<feature type="domain" description="Integrase catalytic" evidence="1">
    <location>
        <begin position="1"/>
        <end position="72"/>
    </location>
</feature>
<dbReference type="Proteomes" id="UP000199569">
    <property type="component" value="Unassembled WGS sequence"/>
</dbReference>
<accession>A0A1G5CEF4</accession>
<dbReference type="PANTHER" id="PTHR47515:SF1">
    <property type="entry name" value="BLR2054 PROTEIN"/>
    <property type="match status" value="1"/>
</dbReference>
<dbReference type="AlphaFoldDB" id="A0A1G5CEF4"/>